<keyword evidence="1" id="KW-0732">Signal</keyword>
<organism evidence="2 3">
    <name type="scientific">Elysia marginata</name>
    <dbReference type="NCBI Taxonomy" id="1093978"/>
    <lineage>
        <taxon>Eukaryota</taxon>
        <taxon>Metazoa</taxon>
        <taxon>Spiralia</taxon>
        <taxon>Lophotrochozoa</taxon>
        <taxon>Mollusca</taxon>
        <taxon>Gastropoda</taxon>
        <taxon>Heterobranchia</taxon>
        <taxon>Euthyneura</taxon>
        <taxon>Panpulmonata</taxon>
        <taxon>Sacoglossa</taxon>
        <taxon>Placobranchoidea</taxon>
        <taxon>Plakobranchidae</taxon>
        <taxon>Elysia</taxon>
    </lineage>
</organism>
<evidence type="ECO:0000256" key="1">
    <source>
        <dbReference type="SAM" id="SignalP"/>
    </source>
</evidence>
<sequence length="101" mass="11481">MMMITMILIKVFISKIADAAVDHGPLSCHMFVFLVLIAKVCKHVELDFLFSMCWPLTSDVNLSIERSVVYRSHHSNVPISSTTDVYTRCIFNLNPRSSKAF</sequence>
<gene>
    <name evidence="2" type="ORF">ElyMa_000861800</name>
</gene>
<feature type="signal peptide" evidence="1">
    <location>
        <begin position="1"/>
        <end position="19"/>
    </location>
</feature>
<comment type="caution">
    <text evidence="2">The sequence shown here is derived from an EMBL/GenBank/DDBJ whole genome shotgun (WGS) entry which is preliminary data.</text>
</comment>
<feature type="chain" id="PRO_5043954905" description="G-protein coupled receptors family 1 profile domain-containing protein" evidence="1">
    <location>
        <begin position="20"/>
        <end position="101"/>
    </location>
</feature>
<proteinExistence type="predicted"/>
<dbReference type="AlphaFoldDB" id="A0AAV4H541"/>
<evidence type="ECO:0000313" key="3">
    <source>
        <dbReference type="Proteomes" id="UP000762676"/>
    </source>
</evidence>
<evidence type="ECO:0000313" key="2">
    <source>
        <dbReference type="EMBL" id="GFR92178.1"/>
    </source>
</evidence>
<accession>A0AAV4H541</accession>
<name>A0AAV4H541_9GAST</name>
<evidence type="ECO:0008006" key="4">
    <source>
        <dbReference type="Google" id="ProtNLM"/>
    </source>
</evidence>
<reference evidence="2 3" key="1">
    <citation type="journal article" date="2021" name="Elife">
        <title>Chloroplast acquisition without the gene transfer in kleptoplastic sea slugs, Plakobranchus ocellatus.</title>
        <authorList>
            <person name="Maeda T."/>
            <person name="Takahashi S."/>
            <person name="Yoshida T."/>
            <person name="Shimamura S."/>
            <person name="Takaki Y."/>
            <person name="Nagai Y."/>
            <person name="Toyoda A."/>
            <person name="Suzuki Y."/>
            <person name="Arimoto A."/>
            <person name="Ishii H."/>
            <person name="Satoh N."/>
            <person name="Nishiyama T."/>
            <person name="Hasebe M."/>
            <person name="Maruyama T."/>
            <person name="Minagawa J."/>
            <person name="Obokata J."/>
            <person name="Shigenobu S."/>
        </authorList>
    </citation>
    <scope>NUCLEOTIDE SEQUENCE [LARGE SCALE GENOMIC DNA]</scope>
</reference>
<protein>
    <recommendedName>
        <fullName evidence="4">G-protein coupled receptors family 1 profile domain-containing protein</fullName>
    </recommendedName>
</protein>
<dbReference type="EMBL" id="BMAT01001771">
    <property type="protein sequence ID" value="GFR92178.1"/>
    <property type="molecule type" value="Genomic_DNA"/>
</dbReference>
<dbReference type="Proteomes" id="UP000762676">
    <property type="component" value="Unassembled WGS sequence"/>
</dbReference>
<keyword evidence="3" id="KW-1185">Reference proteome</keyword>